<gene>
    <name evidence="7" type="ORF">FB567DRAFT_454870</name>
</gene>
<dbReference type="Gene3D" id="4.10.240.10">
    <property type="entry name" value="Zn(2)-C6 fungal-type DNA-binding domain"/>
    <property type="match status" value="1"/>
</dbReference>
<dbReference type="PANTHER" id="PTHR47338:SF4">
    <property type="entry name" value="ZN(II)2CYS6 TRANSCRIPTION FACTOR (EUROFUNG)"/>
    <property type="match status" value="1"/>
</dbReference>
<dbReference type="InterPro" id="IPR050815">
    <property type="entry name" value="TF_fung"/>
</dbReference>
<name>A0A8K0QWL7_9PLEO</name>
<dbReference type="OrthoDB" id="424974at2759"/>
<comment type="caution">
    <text evidence="7">The sequence shown here is derived from an EMBL/GenBank/DDBJ whole genome shotgun (WGS) entry which is preliminary data.</text>
</comment>
<evidence type="ECO:0000256" key="4">
    <source>
        <dbReference type="ARBA" id="ARBA00023163"/>
    </source>
</evidence>
<dbReference type="GO" id="GO:0000981">
    <property type="term" value="F:DNA-binding transcription factor activity, RNA polymerase II-specific"/>
    <property type="evidence" value="ECO:0007669"/>
    <property type="project" value="InterPro"/>
</dbReference>
<dbReference type="InterPro" id="IPR036864">
    <property type="entry name" value="Zn2-C6_fun-type_DNA-bd_sf"/>
</dbReference>
<proteinExistence type="predicted"/>
<evidence type="ECO:0000313" key="8">
    <source>
        <dbReference type="Proteomes" id="UP000813461"/>
    </source>
</evidence>
<dbReference type="Proteomes" id="UP000813461">
    <property type="component" value="Unassembled WGS sequence"/>
</dbReference>
<accession>A0A8K0QWL7</accession>
<evidence type="ECO:0000256" key="5">
    <source>
        <dbReference type="ARBA" id="ARBA00023242"/>
    </source>
</evidence>
<dbReference type="CDD" id="cd00067">
    <property type="entry name" value="GAL4"/>
    <property type="match status" value="1"/>
</dbReference>
<dbReference type="GO" id="GO:0003677">
    <property type="term" value="F:DNA binding"/>
    <property type="evidence" value="ECO:0007669"/>
    <property type="project" value="InterPro"/>
</dbReference>
<dbReference type="Pfam" id="PF04082">
    <property type="entry name" value="Fungal_trans"/>
    <property type="match status" value="1"/>
</dbReference>
<keyword evidence="8" id="KW-1185">Reference proteome</keyword>
<organism evidence="7 8">
    <name type="scientific">Paraphoma chrysanthemicola</name>
    <dbReference type="NCBI Taxonomy" id="798071"/>
    <lineage>
        <taxon>Eukaryota</taxon>
        <taxon>Fungi</taxon>
        <taxon>Dikarya</taxon>
        <taxon>Ascomycota</taxon>
        <taxon>Pezizomycotina</taxon>
        <taxon>Dothideomycetes</taxon>
        <taxon>Pleosporomycetidae</taxon>
        <taxon>Pleosporales</taxon>
        <taxon>Pleosporineae</taxon>
        <taxon>Phaeosphaeriaceae</taxon>
        <taxon>Paraphoma</taxon>
    </lineage>
</organism>
<keyword evidence="4" id="KW-0804">Transcription</keyword>
<sequence>MESRANKRIRQACQNCRRKKTRCSGDRPVCAMCQRLQQECVYDDGQVPNEDLVARLAMIESRLGLSIKLALKTCNYITLSAQGEFVTVSICMAPVCRSLYGSSRFTTLPDLNTIRTVADAYFRLCHNHPYSYFEESDFREKLEERCLPSYLLLTFMAISARYSDDPYFRKQNDLATKRFAAAAWTQISDHIFADDGGADVQTVQATSMLAMNDFLLGKLRSAGVKIGLCVRLAQTLRLNEQSTYDAWPEPARQEAQRTFWSVYLLDKLVSMGRHRPPSILDVDCTVSLPTNFKTLATTQTSLSTISNPTEGGLVPMVDDFALVIFMASVLGRTIRYSLQQISNSSYNPWDSRSEYASIYGALLGFETFSNSRHEAFDFDNDFNATVASRLDSIERGHFVFSHVLYHLNNCLLHHPFLLKHRFKTLKCSIPPTFLREAIGRNKQHAERLVSILKFVLRQNLPVPSFFAFCAVNAGVIVKLHAVASNTYLPGAAASQVQFCLDFLDHAPKQFIHSRRMAVVLRSFKPSSAFADAILSQNFDQNRMEEIQSDGLNELLWNTFDSGWLSDSERPTELTTPPVEPEWDFDPKDWIDLPHDGLDDALGPGHLSSFLI</sequence>
<dbReference type="AlphaFoldDB" id="A0A8K0QWL7"/>
<evidence type="ECO:0000259" key="6">
    <source>
        <dbReference type="PROSITE" id="PS50048"/>
    </source>
</evidence>
<dbReference type="PROSITE" id="PS00463">
    <property type="entry name" value="ZN2_CY6_FUNGAL_1"/>
    <property type="match status" value="1"/>
</dbReference>
<keyword evidence="3" id="KW-0805">Transcription regulation</keyword>
<evidence type="ECO:0000256" key="1">
    <source>
        <dbReference type="ARBA" id="ARBA00004123"/>
    </source>
</evidence>
<feature type="domain" description="Zn(2)-C6 fungal-type" evidence="6">
    <location>
        <begin position="12"/>
        <end position="42"/>
    </location>
</feature>
<dbReference type="CDD" id="cd12148">
    <property type="entry name" value="fungal_TF_MHR"/>
    <property type="match status" value="1"/>
</dbReference>
<reference evidence="7" key="1">
    <citation type="journal article" date="2021" name="Nat. Commun.">
        <title>Genetic determinants of endophytism in the Arabidopsis root mycobiome.</title>
        <authorList>
            <person name="Mesny F."/>
            <person name="Miyauchi S."/>
            <person name="Thiergart T."/>
            <person name="Pickel B."/>
            <person name="Atanasova L."/>
            <person name="Karlsson M."/>
            <person name="Huettel B."/>
            <person name="Barry K.W."/>
            <person name="Haridas S."/>
            <person name="Chen C."/>
            <person name="Bauer D."/>
            <person name="Andreopoulos W."/>
            <person name="Pangilinan J."/>
            <person name="LaButti K."/>
            <person name="Riley R."/>
            <person name="Lipzen A."/>
            <person name="Clum A."/>
            <person name="Drula E."/>
            <person name="Henrissat B."/>
            <person name="Kohler A."/>
            <person name="Grigoriev I.V."/>
            <person name="Martin F.M."/>
            <person name="Hacquard S."/>
        </authorList>
    </citation>
    <scope>NUCLEOTIDE SEQUENCE</scope>
    <source>
        <strain evidence="7">MPI-SDFR-AT-0120</strain>
    </source>
</reference>
<keyword evidence="5" id="KW-0539">Nucleus</keyword>
<dbReference type="EMBL" id="JAGMVJ010000023">
    <property type="protein sequence ID" value="KAH7072463.1"/>
    <property type="molecule type" value="Genomic_DNA"/>
</dbReference>
<dbReference type="PANTHER" id="PTHR47338">
    <property type="entry name" value="ZN(II)2CYS6 TRANSCRIPTION FACTOR (EUROFUNG)-RELATED"/>
    <property type="match status" value="1"/>
</dbReference>
<dbReference type="PROSITE" id="PS50048">
    <property type="entry name" value="ZN2_CY6_FUNGAL_2"/>
    <property type="match status" value="1"/>
</dbReference>
<dbReference type="GO" id="GO:0006351">
    <property type="term" value="P:DNA-templated transcription"/>
    <property type="evidence" value="ECO:0007669"/>
    <property type="project" value="InterPro"/>
</dbReference>
<dbReference type="GO" id="GO:0008270">
    <property type="term" value="F:zinc ion binding"/>
    <property type="evidence" value="ECO:0007669"/>
    <property type="project" value="InterPro"/>
</dbReference>
<dbReference type="InterPro" id="IPR001138">
    <property type="entry name" value="Zn2Cys6_DnaBD"/>
</dbReference>
<evidence type="ECO:0000256" key="3">
    <source>
        <dbReference type="ARBA" id="ARBA00023015"/>
    </source>
</evidence>
<dbReference type="Pfam" id="PF00172">
    <property type="entry name" value="Zn_clus"/>
    <property type="match status" value="1"/>
</dbReference>
<dbReference type="GO" id="GO:0005634">
    <property type="term" value="C:nucleus"/>
    <property type="evidence" value="ECO:0007669"/>
    <property type="project" value="UniProtKB-SubCell"/>
</dbReference>
<dbReference type="SMART" id="SM00906">
    <property type="entry name" value="Fungal_trans"/>
    <property type="match status" value="1"/>
</dbReference>
<dbReference type="InterPro" id="IPR007219">
    <property type="entry name" value="XnlR_reg_dom"/>
</dbReference>
<protein>
    <submittedName>
        <fullName evidence="7">Fungal-specific transcription factor domain-containing protein</fullName>
    </submittedName>
</protein>
<comment type="subcellular location">
    <subcellularLocation>
        <location evidence="1">Nucleus</location>
    </subcellularLocation>
</comment>
<dbReference type="SUPFAM" id="SSF57701">
    <property type="entry name" value="Zn2/Cys6 DNA-binding domain"/>
    <property type="match status" value="1"/>
</dbReference>
<evidence type="ECO:0000256" key="2">
    <source>
        <dbReference type="ARBA" id="ARBA00022723"/>
    </source>
</evidence>
<evidence type="ECO:0000313" key="7">
    <source>
        <dbReference type="EMBL" id="KAH7072463.1"/>
    </source>
</evidence>
<dbReference type="SMART" id="SM00066">
    <property type="entry name" value="GAL4"/>
    <property type="match status" value="1"/>
</dbReference>
<keyword evidence="2" id="KW-0479">Metal-binding</keyword>